<dbReference type="OrthoDB" id="5817163at2"/>
<dbReference type="PROSITE" id="PS00455">
    <property type="entry name" value="AMP_BINDING"/>
    <property type="match status" value="1"/>
</dbReference>
<dbReference type="eggNOG" id="COG1020">
    <property type="taxonomic scope" value="Bacteria"/>
</dbReference>
<dbReference type="InterPro" id="IPR020459">
    <property type="entry name" value="AMP-binding"/>
</dbReference>
<organism evidence="2 3">
    <name type="scientific">Vibrio caribbeanicus ATCC BAA-2122</name>
    <dbReference type="NCBI Taxonomy" id="796620"/>
    <lineage>
        <taxon>Bacteria</taxon>
        <taxon>Pseudomonadati</taxon>
        <taxon>Pseudomonadota</taxon>
        <taxon>Gammaproteobacteria</taxon>
        <taxon>Vibrionales</taxon>
        <taxon>Vibrionaceae</taxon>
        <taxon>Vibrio</taxon>
    </lineage>
</organism>
<dbReference type="InterPro" id="IPR010071">
    <property type="entry name" value="AA_adenyl_dom"/>
</dbReference>
<dbReference type="FunFam" id="3.40.50.980:FF:000001">
    <property type="entry name" value="Non-ribosomal peptide synthetase"/>
    <property type="match status" value="1"/>
</dbReference>
<name>E3BMB4_9VIBR</name>
<sequence length="494" mass="55136">MSMLIHEKFKSAKQKQPNNIALITNEEEISYSNLDNRSNIIAEKLLRLGIKPGDIVGVHMNRGIHLIATLLGVMKSGGCYLPLDPYYPNERLSYMVEHSETALIITDDDDQLDWLHGTQIILNINELDMHQTANPALPHINDDDLCYVMYTSGSTGKPKGVMISHRTVAHYLGWMQSRFTLTTDKRVLNQTTYSFDISVWEIFWPLTCGAGCALISEDEKYDPDLLAAFVLRHHVNVVQFVPTALRIILDANVLKPCTSITDIFSGGEALPQKLVNDLAKQFGGKIHNLYGPTEATIFAYHWPCEPNQDDAIVPIGIPIPHAKGFIFDQQLRPVARGQCGELYLGGDTLAKGYLKRNDLTEERFLAHPITGERMYRTGDLVSEKSDGTLLFHGRCDSQIKLRGHRIELAEIEVQLQNIEDISHAAVITVTSSCGDVTIKAFCVSASQQSLDIQAIRLSLSGVLPHYMRPTHYCQVDALPTLPNGKINKSILNHN</sequence>
<evidence type="ECO:0000259" key="1">
    <source>
        <dbReference type="Pfam" id="PF00501"/>
    </source>
</evidence>
<dbReference type="RefSeq" id="WP_009602235.1">
    <property type="nucleotide sequence ID" value="NZ_AEIU01000086.1"/>
</dbReference>
<dbReference type="InterPro" id="IPR000873">
    <property type="entry name" value="AMP-dep_synth/lig_dom"/>
</dbReference>
<dbReference type="Pfam" id="PF00501">
    <property type="entry name" value="AMP-binding"/>
    <property type="match status" value="1"/>
</dbReference>
<proteinExistence type="predicted"/>
<evidence type="ECO:0000313" key="3">
    <source>
        <dbReference type="Proteomes" id="UP000002943"/>
    </source>
</evidence>
<dbReference type="InterPro" id="IPR045851">
    <property type="entry name" value="AMP-bd_C_sf"/>
</dbReference>
<feature type="domain" description="AMP-dependent synthetase/ligase" evidence="1">
    <location>
        <begin position="11"/>
        <end position="354"/>
    </location>
</feature>
<reference evidence="2 3" key="1">
    <citation type="journal article" date="2012" name="Int. J. Syst. Evol. Microbiol.">
        <title>Vibrio caribbeanicus sp. nov., isolated from the marine sponge Scleritoderma cyanea.</title>
        <authorList>
            <person name="Hoffmann M."/>
            <person name="Monday S.R."/>
            <person name="Allard M.W."/>
            <person name="Strain E.A."/>
            <person name="Whittaker P."/>
            <person name="Naum M."/>
            <person name="McCarthy P.J."/>
            <person name="Lopez J.V."/>
            <person name="Fischer M."/>
            <person name="Brown E.W."/>
        </authorList>
    </citation>
    <scope>NUCLEOTIDE SEQUENCE [LARGE SCALE GENOMIC DNA]</scope>
    <source>
        <strain evidence="2 3">ATCC BAA-2122</strain>
    </source>
</reference>
<dbReference type="NCBIfam" id="TIGR01733">
    <property type="entry name" value="AA-adenyl-dom"/>
    <property type="match status" value="1"/>
</dbReference>
<dbReference type="Gene3D" id="3.30.300.30">
    <property type="match status" value="1"/>
</dbReference>
<dbReference type="AlphaFoldDB" id="E3BMB4"/>
<dbReference type="CDD" id="cd05930">
    <property type="entry name" value="A_NRPS"/>
    <property type="match status" value="1"/>
</dbReference>
<dbReference type="InterPro" id="IPR020845">
    <property type="entry name" value="AMP-binding_CS"/>
</dbReference>
<dbReference type="PRINTS" id="PR00154">
    <property type="entry name" value="AMPBINDING"/>
</dbReference>
<dbReference type="STRING" id="796620.VIBC2010_14144"/>
<accession>E3BMB4</accession>
<gene>
    <name evidence="2" type="ORF">VIBC2010_14144</name>
</gene>
<dbReference type="GO" id="GO:0044550">
    <property type="term" value="P:secondary metabolite biosynthetic process"/>
    <property type="evidence" value="ECO:0007669"/>
    <property type="project" value="TreeGrafter"/>
</dbReference>
<dbReference type="FunFam" id="3.40.50.12780:FF:000012">
    <property type="entry name" value="Non-ribosomal peptide synthetase"/>
    <property type="match status" value="1"/>
</dbReference>
<dbReference type="PANTHER" id="PTHR45527">
    <property type="entry name" value="NONRIBOSOMAL PEPTIDE SYNTHETASE"/>
    <property type="match status" value="1"/>
</dbReference>
<evidence type="ECO:0000313" key="2">
    <source>
        <dbReference type="EMBL" id="EFP95826.1"/>
    </source>
</evidence>
<comment type="caution">
    <text evidence="2">The sequence shown here is derived from an EMBL/GenBank/DDBJ whole genome shotgun (WGS) entry which is preliminary data.</text>
</comment>
<dbReference type="Gene3D" id="3.40.50.980">
    <property type="match status" value="2"/>
</dbReference>
<dbReference type="Proteomes" id="UP000002943">
    <property type="component" value="Unassembled WGS sequence"/>
</dbReference>
<keyword evidence="3" id="KW-1185">Reference proteome</keyword>
<dbReference type="SUPFAM" id="SSF56801">
    <property type="entry name" value="Acetyl-CoA synthetase-like"/>
    <property type="match status" value="1"/>
</dbReference>
<dbReference type="GO" id="GO:0043041">
    <property type="term" value="P:amino acid activation for nonribosomal peptide biosynthetic process"/>
    <property type="evidence" value="ECO:0007669"/>
    <property type="project" value="TreeGrafter"/>
</dbReference>
<dbReference type="PANTHER" id="PTHR45527:SF1">
    <property type="entry name" value="FATTY ACID SYNTHASE"/>
    <property type="match status" value="1"/>
</dbReference>
<dbReference type="GO" id="GO:0031177">
    <property type="term" value="F:phosphopantetheine binding"/>
    <property type="evidence" value="ECO:0007669"/>
    <property type="project" value="TreeGrafter"/>
</dbReference>
<dbReference type="GO" id="GO:0005737">
    <property type="term" value="C:cytoplasm"/>
    <property type="evidence" value="ECO:0007669"/>
    <property type="project" value="TreeGrafter"/>
</dbReference>
<dbReference type="Gene3D" id="2.30.38.10">
    <property type="entry name" value="Luciferase, Domain 3"/>
    <property type="match status" value="1"/>
</dbReference>
<dbReference type="EMBL" id="AEIU01000086">
    <property type="protein sequence ID" value="EFP95826.1"/>
    <property type="molecule type" value="Genomic_DNA"/>
</dbReference>
<protein>
    <submittedName>
        <fullName evidence="2">Amino acid adenylation domain protein</fullName>
    </submittedName>
</protein>